<dbReference type="AGR" id="Xenbase:XB-GENE-29088623"/>
<evidence type="ECO:0000256" key="8">
    <source>
        <dbReference type="ARBA" id="ARBA00023055"/>
    </source>
</evidence>
<dbReference type="OrthoDB" id="1029639at2759"/>
<keyword evidence="9" id="KW-0446">Lipid-binding</keyword>
<evidence type="ECO:0000256" key="4">
    <source>
        <dbReference type="ARBA" id="ARBA00022723"/>
    </source>
</evidence>
<dbReference type="AlphaFoldDB" id="A0A8J0T1K8"/>
<dbReference type="InterPro" id="IPR000008">
    <property type="entry name" value="C2_dom"/>
</dbReference>
<keyword evidence="3 11" id="KW-0812">Transmembrane</keyword>
<dbReference type="GO" id="GO:0005544">
    <property type="term" value="F:calcium-dependent phospholipid binding"/>
    <property type="evidence" value="ECO:0000318"/>
    <property type="project" value="GO_Central"/>
</dbReference>
<dbReference type="PANTHER" id="PTHR45761">
    <property type="entry name" value="EXTENDED SYNAPTOTAGMIN-LIKE PROTEIN 2, ISOFORM C"/>
    <property type="match status" value="1"/>
</dbReference>
<evidence type="ECO:0000313" key="17">
    <source>
        <dbReference type="Xenbase" id="XB-GENE-29088623"/>
    </source>
</evidence>
<organism evidence="15 16">
    <name type="scientific">Xenopus tropicalis</name>
    <name type="common">Western clawed frog</name>
    <name type="synonym">Silurana tropicalis</name>
    <dbReference type="NCBI Taxonomy" id="8364"/>
    <lineage>
        <taxon>Eukaryota</taxon>
        <taxon>Metazoa</taxon>
        <taxon>Chordata</taxon>
        <taxon>Craniata</taxon>
        <taxon>Vertebrata</taxon>
        <taxon>Euteleostomi</taxon>
        <taxon>Amphibia</taxon>
        <taxon>Batrachia</taxon>
        <taxon>Anura</taxon>
        <taxon>Pipoidea</taxon>
        <taxon>Pipidae</taxon>
        <taxon>Xenopodinae</taxon>
        <taxon>Xenopus</taxon>
        <taxon>Silurana</taxon>
    </lineage>
</organism>
<dbReference type="Pfam" id="PF17047">
    <property type="entry name" value="SMP_LBD"/>
    <property type="match status" value="1"/>
</dbReference>
<evidence type="ECO:0000256" key="2">
    <source>
        <dbReference type="ARBA" id="ARBA00022448"/>
    </source>
</evidence>
<dbReference type="SMART" id="SM00239">
    <property type="entry name" value="C2"/>
    <property type="match status" value="2"/>
</dbReference>
<dbReference type="Xenbase" id="XB-GENE-29088623">
    <property type="gene designation" value="LOC105945363"/>
</dbReference>
<keyword evidence="2" id="KW-0813">Transport</keyword>
<evidence type="ECO:0000313" key="16">
    <source>
        <dbReference type="RefSeq" id="XP_017948028.2"/>
    </source>
</evidence>
<keyword evidence="15" id="KW-1185">Reference proteome</keyword>
<dbReference type="PROSITE" id="PS50004">
    <property type="entry name" value="C2"/>
    <property type="match status" value="2"/>
</dbReference>
<feature type="signal peptide" evidence="12">
    <location>
        <begin position="1"/>
        <end position="22"/>
    </location>
</feature>
<dbReference type="InterPro" id="IPR031468">
    <property type="entry name" value="SMP_LBD"/>
</dbReference>
<reference evidence="16" key="1">
    <citation type="submission" date="2025-08" db="UniProtKB">
        <authorList>
            <consortium name="RefSeq"/>
        </authorList>
    </citation>
    <scope>IDENTIFICATION</scope>
    <source>
        <strain evidence="16">Nigerian</strain>
        <tissue evidence="16">Liver and blood</tissue>
    </source>
</reference>
<name>A0A8J0T1K8_XENTR</name>
<dbReference type="GO" id="GO:0035091">
    <property type="term" value="F:phosphatidylinositol binding"/>
    <property type="evidence" value="ECO:0000318"/>
    <property type="project" value="GO_Central"/>
</dbReference>
<evidence type="ECO:0000259" key="14">
    <source>
        <dbReference type="PROSITE" id="PS51847"/>
    </source>
</evidence>
<dbReference type="GO" id="GO:0006869">
    <property type="term" value="P:lipid transport"/>
    <property type="evidence" value="ECO:0007669"/>
    <property type="project" value="UniProtKB-KW"/>
</dbReference>
<dbReference type="CDD" id="cd21670">
    <property type="entry name" value="SMP_ESyt"/>
    <property type="match status" value="1"/>
</dbReference>
<gene>
    <name evidence="16 17" type="primary">LOC105945363</name>
</gene>
<dbReference type="RefSeq" id="XP_017948028.2">
    <property type="nucleotide sequence ID" value="XM_018092539.2"/>
</dbReference>
<evidence type="ECO:0000256" key="12">
    <source>
        <dbReference type="SAM" id="SignalP"/>
    </source>
</evidence>
<dbReference type="OMA" id="HEMLIIE"/>
<feature type="transmembrane region" description="Helical" evidence="11">
    <location>
        <begin position="206"/>
        <end position="227"/>
    </location>
</feature>
<feature type="domain" description="SMP-LTD" evidence="14">
    <location>
        <begin position="99"/>
        <end position="276"/>
    </location>
</feature>
<sequence length="566" mass="65111">MLYLIPIIFSIFLFSIVFSTMSDQTRSTSFSFSKCILFLLWGYFGGYSGLRFFYVAVGLGVWYWYKYKYRKPTAQVPVMKTEEKAKQQAKAPPKVQDDQFENVRCLTVMMENMWPYLRKYVAKFLKEKIQPKLRSRNKYLKHCSFMEIDLGTKPPEVNRMRVESDVEKKQIIMDLQISYNAPVKVIIGLYEHAIARVNTIKLEGTFRIVLAPLMGNVPIVGAMTFYFPQRPDLHLEWTGLTSLLNISGVQSLTQKKVVDKIANFLVSPKHITKRITSKFDIMELRFKERKNALRINVLEARNLVAKDFITKKSDPFVVVHGGGKTFKTRVISKNLNPQWNQTFEILFSELPGQEITFEVFDRDEARDDPMGSCKIAVSQVLERKSINKWFRLENVQSGDLHIKVETLQLLSDPAQLNKVLKLNKEIQPPKSEELSSAVLYAVIQKARSLPVIRPKKSLLNPLAKLQVTVGETVKKSGGKKNNGEPEWKKRMQILIKNPLGEKMKLKVRNENNKVLGSLSVPLSNIMAAKDMTIEDWFPLKSKSKNSEVLMKLQLRILAPRTFHVTP</sequence>
<dbReference type="KEGG" id="xtr:105945363"/>
<keyword evidence="12" id="KW-0732">Signal</keyword>
<dbReference type="GO" id="GO:0008429">
    <property type="term" value="F:phosphatidylethanolamine binding"/>
    <property type="evidence" value="ECO:0000318"/>
    <property type="project" value="GO_Central"/>
</dbReference>
<evidence type="ECO:0000259" key="13">
    <source>
        <dbReference type="PROSITE" id="PS50004"/>
    </source>
</evidence>
<proteinExistence type="predicted"/>
<dbReference type="InterPro" id="IPR039010">
    <property type="entry name" value="Synaptotagmin_SMP"/>
</dbReference>
<feature type="domain" description="C2" evidence="13">
    <location>
        <begin position="273"/>
        <end position="390"/>
    </location>
</feature>
<feature type="domain" description="C2" evidence="13">
    <location>
        <begin position="418"/>
        <end position="537"/>
    </location>
</feature>
<dbReference type="PANTHER" id="PTHR45761:SF10">
    <property type="entry name" value="EXTENDED SYNAPTOTAGMIN-1-LIKE"/>
    <property type="match status" value="1"/>
</dbReference>
<dbReference type="SUPFAM" id="SSF49562">
    <property type="entry name" value="C2 domain (Calcium/lipid-binding domain, CaLB)"/>
    <property type="match status" value="2"/>
</dbReference>
<evidence type="ECO:0000256" key="5">
    <source>
        <dbReference type="ARBA" id="ARBA00022737"/>
    </source>
</evidence>
<evidence type="ECO:0000256" key="1">
    <source>
        <dbReference type="ARBA" id="ARBA00004370"/>
    </source>
</evidence>
<keyword evidence="6" id="KW-0106">Calcium</keyword>
<dbReference type="FunFam" id="2.60.40.150:FF:000346">
    <property type="entry name" value="Extended synaptotagmin-like protein 2a"/>
    <property type="match status" value="1"/>
</dbReference>
<evidence type="ECO:0000256" key="9">
    <source>
        <dbReference type="ARBA" id="ARBA00023121"/>
    </source>
</evidence>
<feature type="transmembrane region" description="Helical" evidence="11">
    <location>
        <begin position="38"/>
        <end position="65"/>
    </location>
</feature>
<evidence type="ECO:0000313" key="15">
    <source>
        <dbReference type="Proteomes" id="UP000008143"/>
    </source>
</evidence>
<evidence type="ECO:0000256" key="6">
    <source>
        <dbReference type="ARBA" id="ARBA00022837"/>
    </source>
</evidence>
<evidence type="ECO:0000256" key="10">
    <source>
        <dbReference type="ARBA" id="ARBA00023136"/>
    </source>
</evidence>
<dbReference type="InterPro" id="IPR035892">
    <property type="entry name" value="C2_domain_sf"/>
</dbReference>
<dbReference type="PROSITE" id="PS51847">
    <property type="entry name" value="SMP"/>
    <property type="match status" value="1"/>
</dbReference>
<dbReference type="GO" id="GO:0031210">
    <property type="term" value="F:phosphatidylcholine binding"/>
    <property type="evidence" value="ECO:0000318"/>
    <property type="project" value="GO_Central"/>
</dbReference>
<evidence type="ECO:0000256" key="11">
    <source>
        <dbReference type="SAM" id="Phobius"/>
    </source>
</evidence>
<evidence type="ECO:0000256" key="3">
    <source>
        <dbReference type="ARBA" id="ARBA00022692"/>
    </source>
</evidence>
<dbReference type="GeneID" id="105945363"/>
<keyword evidence="8" id="KW-0445">Lipid transport</keyword>
<protein>
    <submittedName>
        <fullName evidence="16">Extended synaptotagmin-1 isoform X1</fullName>
    </submittedName>
</protein>
<keyword evidence="4" id="KW-0479">Metal-binding</keyword>
<dbReference type="FunFam" id="2.60.40.150:FF:000100">
    <property type="entry name" value="Extended synaptotagmin-2"/>
    <property type="match status" value="1"/>
</dbReference>
<dbReference type="Proteomes" id="UP000008143">
    <property type="component" value="Chromosome 3"/>
</dbReference>
<dbReference type="Gene3D" id="2.60.40.150">
    <property type="entry name" value="C2 domain"/>
    <property type="match status" value="2"/>
</dbReference>
<dbReference type="GO" id="GO:0005789">
    <property type="term" value="C:endoplasmic reticulum membrane"/>
    <property type="evidence" value="ECO:0000318"/>
    <property type="project" value="GO_Central"/>
</dbReference>
<dbReference type="GO" id="GO:0005509">
    <property type="term" value="F:calcium ion binding"/>
    <property type="evidence" value="ECO:0000318"/>
    <property type="project" value="GO_Central"/>
</dbReference>
<evidence type="ECO:0000256" key="7">
    <source>
        <dbReference type="ARBA" id="ARBA00022989"/>
    </source>
</evidence>
<dbReference type="Pfam" id="PF00168">
    <property type="entry name" value="C2"/>
    <property type="match status" value="2"/>
</dbReference>
<comment type="subcellular location">
    <subcellularLocation>
        <location evidence="1">Membrane</location>
    </subcellularLocation>
</comment>
<keyword evidence="7 11" id="KW-1133">Transmembrane helix</keyword>
<dbReference type="InterPro" id="IPR051634">
    <property type="entry name" value="Extended_Synaptotagmin"/>
</dbReference>
<keyword evidence="10 11" id="KW-0472">Membrane</keyword>
<feature type="chain" id="PRO_5035161758" evidence="12">
    <location>
        <begin position="23"/>
        <end position="566"/>
    </location>
</feature>
<accession>A0A8J0T1K8</accession>
<keyword evidence="5" id="KW-0677">Repeat</keyword>